<keyword evidence="8" id="KW-0812">Transmembrane</keyword>
<dbReference type="InterPro" id="IPR011009">
    <property type="entry name" value="Kinase-like_dom_sf"/>
</dbReference>
<dbReference type="Gene3D" id="1.10.510.10">
    <property type="entry name" value="Transferase(Phosphotransferase) domain 1"/>
    <property type="match status" value="1"/>
</dbReference>
<keyword evidence="8" id="KW-1133">Transmembrane helix</keyword>
<dbReference type="PANTHER" id="PTHR43289:SF6">
    <property type="entry name" value="SERINE_THREONINE-PROTEIN KINASE NEKL-3"/>
    <property type="match status" value="1"/>
</dbReference>
<dbReference type="EC" id="2.7.11.1" evidence="1"/>
<keyword evidence="6 7" id="KW-0067">ATP-binding</keyword>
<feature type="transmembrane region" description="Helical" evidence="8">
    <location>
        <begin position="500"/>
        <end position="519"/>
    </location>
</feature>
<dbReference type="Pfam" id="PF00069">
    <property type="entry name" value="Pkinase"/>
    <property type="match status" value="1"/>
</dbReference>
<dbReference type="SUPFAM" id="SSF56112">
    <property type="entry name" value="Protein kinase-like (PK-like)"/>
    <property type="match status" value="1"/>
</dbReference>
<dbReference type="PROSITE" id="PS50011">
    <property type="entry name" value="PROTEIN_KINASE_DOM"/>
    <property type="match status" value="1"/>
</dbReference>
<feature type="binding site" evidence="7">
    <location>
        <position position="50"/>
    </location>
    <ligand>
        <name>ATP</name>
        <dbReference type="ChEBI" id="CHEBI:30616"/>
    </ligand>
</feature>
<feature type="transmembrane region" description="Helical" evidence="8">
    <location>
        <begin position="412"/>
        <end position="428"/>
    </location>
</feature>
<evidence type="ECO:0000256" key="8">
    <source>
        <dbReference type="SAM" id="Phobius"/>
    </source>
</evidence>
<feature type="transmembrane region" description="Helical" evidence="8">
    <location>
        <begin position="526"/>
        <end position="546"/>
    </location>
</feature>
<dbReference type="RefSeq" id="WP_220164932.1">
    <property type="nucleotide sequence ID" value="NZ_JAIBOA010000004.1"/>
</dbReference>
<dbReference type="InterPro" id="IPR017441">
    <property type="entry name" value="Protein_kinase_ATP_BS"/>
</dbReference>
<evidence type="ECO:0000256" key="2">
    <source>
        <dbReference type="ARBA" id="ARBA00022527"/>
    </source>
</evidence>
<organism evidence="10 11">
    <name type="scientific">Actinomadura parmotrematis</name>
    <dbReference type="NCBI Taxonomy" id="2864039"/>
    <lineage>
        <taxon>Bacteria</taxon>
        <taxon>Bacillati</taxon>
        <taxon>Actinomycetota</taxon>
        <taxon>Actinomycetes</taxon>
        <taxon>Streptosporangiales</taxon>
        <taxon>Thermomonosporaceae</taxon>
        <taxon>Actinomadura</taxon>
    </lineage>
</organism>
<sequence>MTEERGTGGPDGPGRVLSGRYELLGPIGRGGMGVVYRARDLPLDRLVAVKTLPAELTRSEGARARFQREARAMAALNHRGITHVHDLGEDTADDEPTPYLVMELVPGRTLGEEVGEGPLPPARAAAIAGAVLEALEHSHGKGVVHRDIKPSNIMVHGAGPRPDVKVMDFGIARLLSDAATRLTWTGALVGTPSYLSPEQAEGHPVDARSDLYSVGCVLYEMLTGRPPFVADIPTVVLLHHISRHPEPPSAHRPGLPPALDAVVLTALAKDPGQRFPDAAAMRRTLEQAAAGRPVPPPPTMPPPVTRPVPQQAPATVFQQPVPTPFPSAPIAPTHAAGRVPARSGTGPGPAARLLGLATGALAVVGWIAQSAVYLHDTSETSGVQTAVAVVSATLLMLLPGVLALVRGRAADAGAAALAVLLPFLAFRLRYLLTGTVDPAVLAWLAMTAASALALVLLLARGTFEARPKGGRRALGVVAAVPVALITLLAGARYGLWGSRYGLWTLLASLAAGSAAFTCARLRPVPATVTAWTAQAVFLVSAVALSVL</sequence>
<dbReference type="InterPro" id="IPR000719">
    <property type="entry name" value="Prot_kinase_dom"/>
</dbReference>
<evidence type="ECO:0000256" key="1">
    <source>
        <dbReference type="ARBA" id="ARBA00012513"/>
    </source>
</evidence>
<evidence type="ECO:0000256" key="7">
    <source>
        <dbReference type="PROSITE-ProRule" id="PRU10141"/>
    </source>
</evidence>
<feature type="transmembrane region" description="Helical" evidence="8">
    <location>
        <begin position="440"/>
        <end position="461"/>
    </location>
</feature>
<comment type="caution">
    <text evidence="10">The sequence shown here is derived from an EMBL/GenBank/DDBJ whole genome shotgun (WGS) entry which is preliminary data.</text>
</comment>
<dbReference type="EMBL" id="JAIBOA010000004">
    <property type="protein sequence ID" value="MBW8482423.1"/>
    <property type="molecule type" value="Genomic_DNA"/>
</dbReference>
<dbReference type="PANTHER" id="PTHR43289">
    <property type="entry name" value="MITOGEN-ACTIVATED PROTEIN KINASE KINASE KINASE 20-RELATED"/>
    <property type="match status" value="1"/>
</dbReference>
<reference evidence="10 11" key="1">
    <citation type="submission" date="2021-07" db="EMBL/GenBank/DDBJ databases">
        <title>Actinomadura sp. PM05-2 isolated from lichen.</title>
        <authorList>
            <person name="Somphong A."/>
            <person name="Phongsopitanun W."/>
            <person name="Tanasupawat S."/>
            <person name="Peongsungnone V."/>
        </authorList>
    </citation>
    <scope>NUCLEOTIDE SEQUENCE [LARGE SCALE GENOMIC DNA]</scope>
    <source>
        <strain evidence="10 11">PM05-2</strain>
    </source>
</reference>
<evidence type="ECO:0000256" key="4">
    <source>
        <dbReference type="ARBA" id="ARBA00022741"/>
    </source>
</evidence>
<keyword evidence="4 7" id="KW-0547">Nucleotide-binding</keyword>
<dbReference type="PROSITE" id="PS00107">
    <property type="entry name" value="PROTEIN_KINASE_ATP"/>
    <property type="match status" value="1"/>
</dbReference>
<dbReference type="PROSITE" id="PS00108">
    <property type="entry name" value="PROTEIN_KINASE_ST"/>
    <property type="match status" value="1"/>
</dbReference>
<dbReference type="InterPro" id="IPR008271">
    <property type="entry name" value="Ser/Thr_kinase_AS"/>
</dbReference>
<name>A0ABS7FSC6_9ACTN</name>
<feature type="transmembrane region" description="Helical" evidence="8">
    <location>
        <begin position="473"/>
        <end position="494"/>
    </location>
</feature>
<accession>A0ABS7FSC6</accession>
<evidence type="ECO:0000259" key="9">
    <source>
        <dbReference type="PROSITE" id="PS50011"/>
    </source>
</evidence>
<keyword evidence="3" id="KW-0808">Transferase</keyword>
<keyword evidence="8" id="KW-0472">Membrane</keyword>
<feature type="transmembrane region" description="Helical" evidence="8">
    <location>
        <begin position="386"/>
        <end position="405"/>
    </location>
</feature>
<keyword evidence="11" id="KW-1185">Reference proteome</keyword>
<dbReference type="GO" id="GO:0016301">
    <property type="term" value="F:kinase activity"/>
    <property type="evidence" value="ECO:0007669"/>
    <property type="project" value="UniProtKB-KW"/>
</dbReference>
<feature type="transmembrane region" description="Helical" evidence="8">
    <location>
        <begin position="353"/>
        <end position="374"/>
    </location>
</feature>
<dbReference type="Proteomes" id="UP000774570">
    <property type="component" value="Unassembled WGS sequence"/>
</dbReference>
<evidence type="ECO:0000256" key="5">
    <source>
        <dbReference type="ARBA" id="ARBA00022777"/>
    </source>
</evidence>
<dbReference type="Gene3D" id="3.30.200.20">
    <property type="entry name" value="Phosphorylase Kinase, domain 1"/>
    <property type="match status" value="1"/>
</dbReference>
<protein>
    <recommendedName>
        <fullName evidence="1">non-specific serine/threonine protein kinase</fullName>
        <ecNumber evidence="1">2.7.11.1</ecNumber>
    </recommendedName>
</protein>
<evidence type="ECO:0000256" key="3">
    <source>
        <dbReference type="ARBA" id="ARBA00022679"/>
    </source>
</evidence>
<gene>
    <name evidence="10" type="ORF">K1Y72_08620</name>
</gene>
<dbReference type="SMART" id="SM00220">
    <property type="entry name" value="S_TKc"/>
    <property type="match status" value="1"/>
</dbReference>
<keyword evidence="5 10" id="KW-0418">Kinase</keyword>
<dbReference type="CDD" id="cd14014">
    <property type="entry name" value="STKc_PknB_like"/>
    <property type="match status" value="1"/>
</dbReference>
<feature type="domain" description="Protein kinase" evidence="9">
    <location>
        <begin position="21"/>
        <end position="286"/>
    </location>
</feature>
<evidence type="ECO:0000313" key="11">
    <source>
        <dbReference type="Proteomes" id="UP000774570"/>
    </source>
</evidence>
<evidence type="ECO:0000256" key="6">
    <source>
        <dbReference type="ARBA" id="ARBA00022840"/>
    </source>
</evidence>
<evidence type="ECO:0000313" key="10">
    <source>
        <dbReference type="EMBL" id="MBW8482423.1"/>
    </source>
</evidence>
<proteinExistence type="predicted"/>
<keyword evidence="2" id="KW-0723">Serine/threonine-protein kinase</keyword>